<organism evidence="1 2">
    <name type="scientific">Romanomermis culicivorax</name>
    <name type="common">Nematode worm</name>
    <dbReference type="NCBI Taxonomy" id="13658"/>
    <lineage>
        <taxon>Eukaryota</taxon>
        <taxon>Metazoa</taxon>
        <taxon>Ecdysozoa</taxon>
        <taxon>Nematoda</taxon>
        <taxon>Enoplea</taxon>
        <taxon>Dorylaimia</taxon>
        <taxon>Mermithida</taxon>
        <taxon>Mermithoidea</taxon>
        <taxon>Mermithidae</taxon>
        <taxon>Romanomermis</taxon>
    </lineage>
</organism>
<accession>A0A915JGR2</accession>
<dbReference type="AlphaFoldDB" id="A0A915JGR2"/>
<name>A0A915JGR2_ROMCU</name>
<reference evidence="2" key="1">
    <citation type="submission" date="2022-11" db="UniProtKB">
        <authorList>
            <consortium name="WormBaseParasite"/>
        </authorList>
    </citation>
    <scope>IDENTIFICATION</scope>
</reference>
<evidence type="ECO:0000313" key="1">
    <source>
        <dbReference type="Proteomes" id="UP000887565"/>
    </source>
</evidence>
<evidence type="ECO:0000313" key="2">
    <source>
        <dbReference type="WBParaSite" id="nRc.2.0.1.t25327-RA"/>
    </source>
</evidence>
<keyword evidence="1" id="KW-1185">Reference proteome</keyword>
<dbReference type="WBParaSite" id="nRc.2.0.1.t25327-RA">
    <property type="protein sequence ID" value="nRc.2.0.1.t25327-RA"/>
    <property type="gene ID" value="nRc.2.0.1.g25327"/>
</dbReference>
<dbReference type="Proteomes" id="UP000887565">
    <property type="component" value="Unplaced"/>
</dbReference>
<sequence>MVTVISLDQLLQKNLCAVAGAEIALAVAVGKRQIYWAVAPNFADGGQLKVCGRDSGPVIRLCCGDGQNRHRKAAETLVAAFLGWLG</sequence>
<protein>
    <submittedName>
        <fullName evidence="2">Uncharacterized protein</fullName>
    </submittedName>
</protein>
<proteinExistence type="predicted"/>